<evidence type="ECO:0000256" key="8">
    <source>
        <dbReference type="ARBA" id="ARBA00023140"/>
    </source>
</evidence>
<comment type="similarity">
    <text evidence="4 15">Belongs to the TPP enzyme family.</text>
</comment>
<dbReference type="CDD" id="cd02004">
    <property type="entry name" value="TPP_BZL_OCoD_HPCL"/>
    <property type="match status" value="1"/>
</dbReference>
<dbReference type="OrthoDB" id="10006023at2759"/>
<comment type="catalytic activity">
    <reaction evidence="10">
        <text>a 2-hydroxy-3-methyl fatty acyl-CoA = a 2-methyl-branched fatty aldehyde + formyl-CoA</text>
        <dbReference type="Rhea" id="RHEA:25375"/>
        <dbReference type="ChEBI" id="CHEBI:49188"/>
        <dbReference type="ChEBI" id="CHEBI:57376"/>
        <dbReference type="ChEBI" id="CHEBI:58783"/>
        <dbReference type="EC" id="4.1.2.63"/>
    </reaction>
    <physiologicalReaction direction="left-to-right" evidence="10">
        <dbReference type="Rhea" id="RHEA:25376"/>
    </physiologicalReaction>
</comment>
<comment type="function">
    <text evidence="13">Catalyzes a carbon-carbon cleavage reaction; cleaves a 2-hydroxy-3-methylacyl-CoA into formyl-CoA and a 2-methyl-branched fatty aldehyde.</text>
</comment>
<name>A0A8H7A8V6_9EURO</name>
<evidence type="ECO:0000256" key="14">
    <source>
        <dbReference type="ARBA" id="ARBA00070390"/>
    </source>
</evidence>
<dbReference type="GO" id="GO:0106359">
    <property type="term" value="F:2-hydroxyacyl-CoA lyase activity"/>
    <property type="evidence" value="ECO:0007669"/>
    <property type="project" value="UniProtKB-EC"/>
</dbReference>
<comment type="cofactor">
    <cofactor evidence="1">
        <name>Mg(2+)</name>
        <dbReference type="ChEBI" id="CHEBI:18420"/>
    </cofactor>
</comment>
<evidence type="ECO:0000256" key="2">
    <source>
        <dbReference type="ARBA" id="ARBA00001964"/>
    </source>
</evidence>
<dbReference type="EMBL" id="JAACFV010000228">
    <property type="protein sequence ID" value="KAF7502681.1"/>
    <property type="molecule type" value="Genomic_DNA"/>
</dbReference>
<feature type="domain" description="Thiamine pyrophosphate enzyme central" evidence="16">
    <location>
        <begin position="196"/>
        <end position="328"/>
    </location>
</feature>
<proteinExistence type="inferred from homology"/>
<protein>
    <recommendedName>
        <fullName evidence="14">2-hydroxyacyl-CoA lyase</fullName>
        <ecNumber evidence="12">4.1.2.63</ecNumber>
    </recommendedName>
</protein>
<evidence type="ECO:0000256" key="10">
    <source>
        <dbReference type="ARBA" id="ARBA00044451"/>
    </source>
</evidence>
<evidence type="ECO:0000256" key="11">
    <source>
        <dbReference type="ARBA" id="ARBA00044454"/>
    </source>
</evidence>
<evidence type="ECO:0000259" key="16">
    <source>
        <dbReference type="Pfam" id="PF00205"/>
    </source>
</evidence>
<dbReference type="PANTHER" id="PTHR43710:SF2">
    <property type="entry name" value="2-HYDROXYACYL-COA LYASE 1"/>
    <property type="match status" value="1"/>
</dbReference>
<dbReference type="Pfam" id="PF02776">
    <property type="entry name" value="TPP_enzyme_N"/>
    <property type="match status" value="1"/>
</dbReference>
<comment type="subcellular location">
    <subcellularLocation>
        <location evidence="3">Peroxisome matrix</location>
    </subcellularLocation>
</comment>
<keyword evidence="5" id="KW-0479">Metal-binding</keyword>
<evidence type="ECO:0000259" key="17">
    <source>
        <dbReference type="Pfam" id="PF02775"/>
    </source>
</evidence>
<dbReference type="FunFam" id="3.40.50.970:FF:000054">
    <property type="entry name" value="Putative 2-hydroxyphytanoyl-CoA lyase"/>
    <property type="match status" value="1"/>
</dbReference>
<evidence type="ECO:0000256" key="12">
    <source>
        <dbReference type="ARBA" id="ARBA00044518"/>
    </source>
</evidence>
<dbReference type="Pfam" id="PF02775">
    <property type="entry name" value="TPP_enzyme_C"/>
    <property type="match status" value="1"/>
</dbReference>
<evidence type="ECO:0000256" key="4">
    <source>
        <dbReference type="ARBA" id="ARBA00007812"/>
    </source>
</evidence>
<keyword evidence="8" id="KW-0576">Peroxisome</keyword>
<evidence type="ECO:0000256" key="9">
    <source>
        <dbReference type="ARBA" id="ARBA00023239"/>
    </source>
</evidence>
<dbReference type="EC" id="4.1.2.63" evidence="12"/>
<dbReference type="Pfam" id="PF00205">
    <property type="entry name" value="TPP_enzyme_M"/>
    <property type="match status" value="1"/>
</dbReference>
<dbReference type="InterPro" id="IPR011766">
    <property type="entry name" value="TPP_enzyme_TPP-bd"/>
</dbReference>
<dbReference type="PANTHER" id="PTHR43710">
    <property type="entry name" value="2-HYDROXYACYL-COA LYASE"/>
    <property type="match status" value="1"/>
</dbReference>
<dbReference type="Proteomes" id="UP000606974">
    <property type="component" value="Unassembled WGS sequence"/>
</dbReference>
<dbReference type="GO" id="GO:0001561">
    <property type="term" value="P:fatty acid alpha-oxidation"/>
    <property type="evidence" value="ECO:0007669"/>
    <property type="project" value="TreeGrafter"/>
</dbReference>
<comment type="caution">
    <text evidence="19">The sequence shown here is derived from an EMBL/GenBank/DDBJ whole genome shotgun (WGS) entry which is preliminary data.</text>
</comment>
<dbReference type="AlphaFoldDB" id="A0A8H7A8V6"/>
<dbReference type="FunFam" id="3.40.50.970:FF:000071">
    <property type="entry name" value="2-hydroxyphytanoyl-CoA lyase, putative"/>
    <property type="match status" value="1"/>
</dbReference>
<organism evidence="19 20">
    <name type="scientific">Endocarpon pusillum</name>
    <dbReference type="NCBI Taxonomy" id="364733"/>
    <lineage>
        <taxon>Eukaryota</taxon>
        <taxon>Fungi</taxon>
        <taxon>Dikarya</taxon>
        <taxon>Ascomycota</taxon>
        <taxon>Pezizomycotina</taxon>
        <taxon>Eurotiomycetes</taxon>
        <taxon>Chaetothyriomycetidae</taxon>
        <taxon>Verrucariales</taxon>
        <taxon>Verrucariaceae</taxon>
        <taxon>Endocarpon</taxon>
    </lineage>
</organism>
<keyword evidence="9" id="KW-0456">Lyase</keyword>
<dbReference type="InterPro" id="IPR012000">
    <property type="entry name" value="Thiamin_PyroP_enz_cen_dom"/>
</dbReference>
<dbReference type="InterPro" id="IPR045025">
    <property type="entry name" value="HACL1-like"/>
</dbReference>
<keyword evidence="20" id="KW-1185">Reference proteome</keyword>
<dbReference type="InterPro" id="IPR029061">
    <property type="entry name" value="THDP-binding"/>
</dbReference>
<evidence type="ECO:0000259" key="18">
    <source>
        <dbReference type="Pfam" id="PF02776"/>
    </source>
</evidence>
<evidence type="ECO:0000256" key="6">
    <source>
        <dbReference type="ARBA" id="ARBA00022842"/>
    </source>
</evidence>
<evidence type="ECO:0000256" key="5">
    <source>
        <dbReference type="ARBA" id="ARBA00022723"/>
    </source>
</evidence>
<dbReference type="Gene3D" id="3.40.50.1220">
    <property type="entry name" value="TPP-binding domain"/>
    <property type="match status" value="1"/>
</dbReference>
<evidence type="ECO:0000256" key="13">
    <source>
        <dbReference type="ARBA" id="ARBA00059692"/>
    </source>
</evidence>
<feature type="domain" description="Thiamine pyrophosphate enzyme N-terminal TPP-binding" evidence="18">
    <location>
        <begin position="5"/>
        <end position="119"/>
    </location>
</feature>
<evidence type="ECO:0000313" key="19">
    <source>
        <dbReference type="EMBL" id="KAF7502681.1"/>
    </source>
</evidence>
<evidence type="ECO:0000256" key="1">
    <source>
        <dbReference type="ARBA" id="ARBA00001946"/>
    </source>
</evidence>
<dbReference type="InterPro" id="IPR029035">
    <property type="entry name" value="DHS-like_NAD/FAD-binding_dom"/>
</dbReference>
<feature type="domain" description="Thiamine pyrophosphate enzyme TPP-binding" evidence="17">
    <location>
        <begin position="408"/>
        <end position="585"/>
    </location>
</feature>
<keyword evidence="6" id="KW-0460">Magnesium</keyword>
<evidence type="ECO:0000256" key="15">
    <source>
        <dbReference type="RuleBase" id="RU362132"/>
    </source>
</evidence>
<accession>A0A8H7A8V6</accession>
<gene>
    <name evidence="19" type="ORF">GJ744_005269</name>
</gene>
<reference evidence="19" key="1">
    <citation type="submission" date="2020-02" db="EMBL/GenBank/DDBJ databases">
        <authorList>
            <person name="Palmer J.M."/>
        </authorList>
    </citation>
    <scope>NUCLEOTIDE SEQUENCE</scope>
    <source>
        <strain evidence="19">EPUS1.4</strain>
        <tissue evidence="19">Thallus</tissue>
    </source>
</reference>
<dbReference type="GO" id="GO:0030976">
    <property type="term" value="F:thiamine pyrophosphate binding"/>
    <property type="evidence" value="ECO:0007669"/>
    <property type="project" value="InterPro"/>
</dbReference>
<keyword evidence="7 15" id="KW-0786">Thiamine pyrophosphate</keyword>
<dbReference type="GO" id="GO:0000287">
    <property type="term" value="F:magnesium ion binding"/>
    <property type="evidence" value="ECO:0007669"/>
    <property type="project" value="InterPro"/>
</dbReference>
<dbReference type="SUPFAM" id="SSF52518">
    <property type="entry name" value="Thiamin diphosphate-binding fold (THDP-binding)"/>
    <property type="match status" value="2"/>
</dbReference>
<dbReference type="GO" id="GO:0005782">
    <property type="term" value="C:peroxisomal matrix"/>
    <property type="evidence" value="ECO:0007669"/>
    <property type="project" value="UniProtKB-SubCell"/>
</dbReference>
<sequence>MPVSTGAHVVALTLRDLGVTVIFGLVGIPVVDIAEEAINLGIRFIGFRNEQACSYAASAYGFLTGKPGVCLLVGGPGVLHGLAGIGNCSANAFPSLFLAGSSERNLIGKGAFQELDAVSFLTPHTKLAVRPSSKEPDAVADAIRRAYHSCWAGRPGPTFVDLPADLVMDGVSQLPKQLLAAQMQQPAKPYPDPTIVSEAVKLLRGCSSPLVIVGKGAAYARAEVAINAFVSSRNVPFLPTPMGKGVVPDNSRLNASSARSTALKEADVILLLGARLNWILHFGQPPKFRPDVKIVQVDISVEELGRTNGIGEPSIGIVSDIGAFVEELHRRLNGWQAFSSNPSQDTSSFLGKLAAATSKNEKAAKAKALTATVSGSALTYQRAFHIIKETLHRLSPPEQGNIVYVSEGANTMDISRSLFPLHHPRQRLDAGTYATMGVGMGYSIAAYAAYNLPHGQLLQGKRKKIVALEGDSALGFSAMEIETMQRQKMPILIFVMNNSGIYHGDTANAEDWELLQKQTAMDEAGLDESGKEKGLRSTSLWYETRYEMLAEMVGGRGFFVRSEEELEHATRESYHEQEKVCVVNVVVEPGLGKSIGFAWQQEAKKARRDPTEVKHSKL</sequence>
<dbReference type="Gene3D" id="3.40.50.970">
    <property type="match status" value="2"/>
</dbReference>
<dbReference type="SUPFAM" id="SSF52467">
    <property type="entry name" value="DHS-like NAD/FAD-binding domain"/>
    <property type="match status" value="1"/>
</dbReference>
<dbReference type="CDD" id="cd07035">
    <property type="entry name" value="TPP_PYR_POX_like"/>
    <property type="match status" value="1"/>
</dbReference>
<comment type="cofactor">
    <cofactor evidence="2">
        <name>thiamine diphosphate</name>
        <dbReference type="ChEBI" id="CHEBI:58937"/>
    </cofactor>
</comment>
<evidence type="ECO:0000313" key="20">
    <source>
        <dbReference type="Proteomes" id="UP000606974"/>
    </source>
</evidence>
<evidence type="ECO:0000256" key="3">
    <source>
        <dbReference type="ARBA" id="ARBA00004253"/>
    </source>
</evidence>
<comment type="catalytic activity">
    <reaction evidence="11">
        <text>an (R)-2-hydroxy-long-chain-fatty acyl-CoA = a long-chain fatty aldehyde + formyl-CoA</text>
        <dbReference type="Rhea" id="RHEA:67444"/>
        <dbReference type="ChEBI" id="CHEBI:17176"/>
        <dbReference type="ChEBI" id="CHEBI:57376"/>
        <dbReference type="ChEBI" id="CHEBI:170012"/>
        <dbReference type="EC" id="4.1.2.63"/>
    </reaction>
    <physiologicalReaction direction="left-to-right" evidence="11">
        <dbReference type="Rhea" id="RHEA:67445"/>
    </physiologicalReaction>
</comment>
<evidence type="ECO:0000256" key="7">
    <source>
        <dbReference type="ARBA" id="ARBA00023052"/>
    </source>
</evidence>
<dbReference type="InterPro" id="IPR012001">
    <property type="entry name" value="Thiamin_PyroP_enz_TPP-bd_dom"/>
</dbReference>